<dbReference type="GO" id="GO:0042127">
    <property type="term" value="P:regulation of cell population proliferation"/>
    <property type="evidence" value="ECO:0007669"/>
    <property type="project" value="TreeGrafter"/>
</dbReference>
<evidence type="ECO:0000256" key="4">
    <source>
        <dbReference type="SAM" id="SignalP"/>
    </source>
</evidence>
<reference evidence="7" key="1">
    <citation type="submission" date="2013-10" db="EMBL/GenBank/DDBJ databases">
        <authorList>
            <person name="Schartl M."/>
            <person name="Warren W."/>
        </authorList>
    </citation>
    <scope>NUCLEOTIDE SEQUENCE [LARGE SCALE GENOMIC DNA]</scope>
    <source>
        <strain evidence="7">female</strain>
    </source>
</reference>
<reference evidence="6" key="2">
    <citation type="submission" date="2025-08" db="UniProtKB">
        <authorList>
            <consortium name="Ensembl"/>
        </authorList>
    </citation>
    <scope>IDENTIFICATION</scope>
</reference>
<dbReference type="PROSITE" id="PS00652">
    <property type="entry name" value="TNFR_NGFR_1"/>
    <property type="match status" value="1"/>
</dbReference>
<dbReference type="PANTHER" id="PTHR47139:SF3">
    <property type="entry name" value="SI:CH73-361P23.3"/>
    <property type="match status" value="1"/>
</dbReference>
<dbReference type="Ensembl" id="ENSPFOT00000016432.2">
    <property type="protein sequence ID" value="ENSPFOP00000016410.2"/>
    <property type="gene ID" value="ENSPFOG00000016355.2"/>
</dbReference>
<keyword evidence="4" id="KW-0732">Signal</keyword>
<feature type="compositionally biased region" description="Polar residues" evidence="2">
    <location>
        <begin position="267"/>
        <end position="278"/>
    </location>
</feature>
<evidence type="ECO:0000256" key="2">
    <source>
        <dbReference type="SAM" id="MobiDB-lite"/>
    </source>
</evidence>
<dbReference type="AlphaFoldDB" id="A0A087YEF7"/>
<keyword evidence="3" id="KW-0472">Membrane</keyword>
<dbReference type="EMBL" id="AYCK01000408">
    <property type="status" value="NOT_ANNOTATED_CDS"/>
    <property type="molecule type" value="Genomic_DNA"/>
</dbReference>
<dbReference type="RefSeq" id="XP_007550893.1">
    <property type="nucleotide sequence ID" value="XM_007550831.2"/>
</dbReference>
<keyword evidence="1" id="KW-1015">Disulfide bond</keyword>
<sequence>MFLFNLLMFILTLNVFIVDSDAAGCNIGEKVKELPSGHTVCEPCGEGTFQATPKKSKRCDGCMTCYIESGSVVKEKCTTVKNTVCGCRDGFVPRSKDSSYCKCDIGSGLQNGVCSKCKEGYFTKEINAQCQKWKDCKSAGIKQAGSSTSDVVCNEMINDSQTTVAPTTITKVFSSLSTTRRPHEGAPTQKTPSSTTTTTVQRPNVITPTQPTSIHIGTAILILGIAGLLGLTAMTCKMHVTHCWQSKPAVQSKDSLCRRPVEESGDSSESSLKLNPEP</sequence>
<dbReference type="SUPFAM" id="SSF57586">
    <property type="entry name" value="TNF receptor-like"/>
    <property type="match status" value="1"/>
</dbReference>
<name>A0A087YEF7_POEFO</name>
<comment type="caution">
    <text evidence="1">Lacks conserved residue(s) required for the propagation of feature annotation.</text>
</comment>
<evidence type="ECO:0000313" key="7">
    <source>
        <dbReference type="Proteomes" id="UP000028760"/>
    </source>
</evidence>
<evidence type="ECO:0000256" key="3">
    <source>
        <dbReference type="SAM" id="Phobius"/>
    </source>
</evidence>
<dbReference type="KEGG" id="pfor:103137200"/>
<keyword evidence="7" id="KW-1185">Reference proteome</keyword>
<dbReference type="InterPro" id="IPR001368">
    <property type="entry name" value="TNFR/NGFR_Cys_rich_reg"/>
</dbReference>
<dbReference type="SMART" id="SM00208">
    <property type="entry name" value="TNFR"/>
    <property type="match status" value="2"/>
</dbReference>
<evidence type="ECO:0000256" key="1">
    <source>
        <dbReference type="PROSITE-ProRule" id="PRU00206"/>
    </source>
</evidence>
<dbReference type="Gene3D" id="2.10.50.10">
    <property type="entry name" value="Tumor Necrosis Factor Receptor, subunit A, domain 2"/>
    <property type="match status" value="2"/>
</dbReference>
<feature type="transmembrane region" description="Helical" evidence="3">
    <location>
        <begin position="214"/>
        <end position="236"/>
    </location>
</feature>
<feature type="signal peptide" evidence="4">
    <location>
        <begin position="1"/>
        <end position="22"/>
    </location>
</feature>
<keyword evidence="3" id="KW-1133">Transmembrane helix</keyword>
<proteinExistence type="predicted"/>
<feature type="compositionally biased region" description="Polar residues" evidence="2">
    <location>
        <begin position="200"/>
        <end position="209"/>
    </location>
</feature>
<feature type="chain" id="PRO_5001834384" evidence="4">
    <location>
        <begin position="23"/>
        <end position="278"/>
    </location>
</feature>
<dbReference type="GeneID" id="103137200"/>
<dbReference type="PROSITE" id="PS50050">
    <property type="entry name" value="TNFR_NGFR_2"/>
    <property type="match status" value="1"/>
</dbReference>
<dbReference type="Pfam" id="PF00020">
    <property type="entry name" value="TNFR_c6"/>
    <property type="match status" value="2"/>
</dbReference>
<dbReference type="OMA" id="MVSRCSR"/>
<feature type="disulfide bond" evidence="1">
    <location>
        <begin position="44"/>
        <end position="59"/>
    </location>
</feature>
<feature type="region of interest" description="Disordered" evidence="2">
    <location>
        <begin position="176"/>
        <end position="209"/>
    </location>
</feature>
<dbReference type="GO" id="GO:0038023">
    <property type="term" value="F:signaling receptor activity"/>
    <property type="evidence" value="ECO:0007669"/>
    <property type="project" value="TreeGrafter"/>
</dbReference>
<accession>A0A087YEF7</accession>
<feature type="region of interest" description="Disordered" evidence="2">
    <location>
        <begin position="251"/>
        <end position="278"/>
    </location>
</feature>
<dbReference type="PANTHER" id="PTHR47139">
    <property type="entry name" value="TUMOR NECROSIS FACTOR RECEPTOR SUPERFAMILY MEMBER 9"/>
    <property type="match status" value="1"/>
</dbReference>
<feature type="repeat" description="TNFR-Cys" evidence="1">
    <location>
        <begin position="43"/>
        <end position="85"/>
    </location>
</feature>
<feature type="domain" description="TNFR-Cys" evidence="5">
    <location>
        <begin position="43"/>
        <end position="85"/>
    </location>
</feature>
<evidence type="ECO:0000259" key="5">
    <source>
        <dbReference type="PROSITE" id="PS50050"/>
    </source>
</evidence>
<reference evidence="6" key="3">
    <citation type="submission" date="2025-09" db="UniProtKB">
        <authorList>
            <consortium name="Ensembl"/>
        </authorList>
    </citation>
    <scope>IDENTIFICATION</scope>
</reference>
<dbReference type="OrthoDB" id="9932129at2759"/>
<organism evidence="6 7">
    <name type="scientific">Poecilia formosa</name>
    <name type="common">Amazon molly</name>
    <name type="synonym">Limia formosa</name>
    <dbReference type="NCBI Taxonomy" id="48698"/>
    <lineage>
        <taxon>Eukaryota</taxon>
        <taxon>Metazoa</taxon>
        <taxon>Chordata</taxon>
        <taxon>Craniata</taxon>
        <taxon>Vertebrata</taxon>
        <taxon>Euteleostomi</taxon>
        <taxon>Actinopterygii</taxon>
        <taxon>Neopterygii</taxon>
        <taxon>Teleostei</taxon>
        <taxon>Neoteleostei</taxon>
        <taxon>Acanthomorphata</taxon>
        <taxon>Ovalentaria</taxon>
        <taxon>Atherinomorphae</taxon>
        <taxon>Cyprinodontiformes</taxon>
        <taxon>Poeciliidae</taxon>
        <taxon>Poeciliinae</taxon>
        <taxon>Poecilia</taxon>
    </lineage>
</organism>
<feature type="compositionally biased region" description="Low complexity" evidence="2">
    <location>
        <begin position="187"/>
        <end position="199"/>
    </location>
</feature>
<dbReference type="GeneTree" id="ENSGT00730000113394"/>
<evidence type="ECO:0000313" key="6">
    <source>
        <dbReference type="Ensembl" id="ENSPFOP00000016410.2"/>
    </source>
</evidence>
<keyword evidence="3" id="KW-0812">Transmembrane</keyword>
<protein>
    <submittedName>
        <fullName evidence="6">Tumor necrosis factor receptor superfamily member 4</fullName>
    </submittedName>
</protein>
<dbReference type="Proteomes" id="UP000028760">
    <property type="component" value="Unassembled WGS sequence"/>
</dbReference>